<reference evidence="1" key="1">
    <citation type="submission" date="2022-06" db="EMBL/GenBank/DDBJ databases">
        <authorList>
            <person name="Legras J.-L."/>
            <person name="Devillers H."/>
            <person name="Grondin C."/>
        </authorList>
    </citation>
    <scope>NUCLEOTIDE SEQUENCE</scope>
    <source>
        <strain evidence="1">CLIB 1444</strain>
    </source>
</reference>
<comment type="caution">
    <text evidence="1">The sequence shown here is derived from an EMBL/GenBank/DDBJ whole genome shotgun (WGS) entry which is preliminary data.</text>
</comment>
<protein>
    <submittedName>
        <fullName evidence="1">GDP-Man:Man(3)GlcNAc(2)-PP-Dol alpha-1,2-mannosyltransferase</fullName>
    </submittedName>
</protein>
<organism evidence="1 2">
    <name type="scientific">[Candida] jaroonii</name>
    <dbReference type="NCBI Taxonomy" id="467808"/>
    <lineage>
        <taxon>Eukaryota</taxon>
        <taxon>Fungi</taxon>
        <taxon>Dikarya</taxon>
        <taxon>Ascomycota</taxon>
        <taxon>Saccharomycotina</taxon>
        <taxon>Pichiomycetes</taxon>
        <taxon>Debaryomycetaceae</taxon>
        <taxon>Yamadazyma</taxon>
    </lineage>
</organism>
<keyword evidence="2" id="KW-1185">Reference proteome</keyword>
<sequence>MNYPKPIYLKVGWKRSSFRRRLITASKNPSYYNNFNNNKIKIDPIDCKNEDDFFKNGMKNRSIDDPKRKILYGFFHPYANNGGGGEKVLWQAVNATLMTNDNNIAVIYTVNFEEPAKIIRKVESKFNITLQGERVVFIYLRKFGNLIDSEYWKHFTLVGQLIGSVLLAFECLFELAPDIWIDTIGLPGSYWPISVVLNLPILAYVHYPILQQDMFNKLKFSKMTDLFKFRGEVKDLFKFFYWSILYYVYVYLGSNVDITLANGTWTFNHMKKIWFLNEKMGSTLEVLYPPCATEFLNPYKSKERLNEMIYIAQFRSEKRHDLILTEFSKFLDTCKTEKVPISKIPKIIFLGSCRNENDTDCLNSIKSLVTELELSEYVEFIVDCSYDEILKQLSTVKFGLNSMWNEHFGIGVVEYLANGVIPIVHASAGPILDIATNENSSTAESWKSETGFFFKSSTDPDFSGEMNGDNLVFDNGAFPELSTLLSDIFANNKVTENDLDFMRQVGQGLSNKFSNDEFNTNWRKYTRELASLEKHYREQRKEVESVY</sequence>
<evidence type="ECO:0000313" key="1">
    <source>
        <dbReference type="EMBL" id="CAH6721862.1"/>
    </source>
</evidence>
<proteinExistence type="predicted"/>
<gene>
    <name evidence="1" type="ORF">CLIB1444_07S04126</name>
</gene>
<evidence type="ECO:0000313" key="2">
    <source>
        <dbReference type="Proteomes" id="UP001152531"/>
    </source>
</evidence>
<accession>A0ACA9YA00</accession>
<name>A0ACA9YA00_9ASCO</name>
<dbReference type="Proteomes" id="UP001152531">
    <property type="component" value="Unassembled WGS sequence"/>
</dbReference>
<dbReference type="EMBL" id="CALSDN010000007">
    <property type="protein sequence ID" value="CAH6721862.1"/>
    <property type="molecule type" value="Genomic_DNA"/>
</dbReference>